<dbReference type="Gene3D" id="1.10.3430.10">
    <property type="entry name" value="Ammonium transporter AmtB like domains"/>
    <property type="match status" value="1"/>
</dbReference>
<evidence type="ECO:0000256" key="6">
    <source>
        <dbReference type="ARBA" id="ARBA00023136"/>
    </source>
</evidence>
<evidence type="ECO:0000256" key="3">
    <source>
        <dbReference type="ARBA" id="ARBA00022448"/>
    </source>
</evidence>
<evidence type="ECO:0000256" key="8">
    <source>
        <dbReference type="RuleBase" id="RU362002"/>
    </source>
</evidence>
<feature type="transmembrane region" description="Helical" evidence="8">
    <location>
        <begin position="227"/>
        <end position="244"/>
    </location>
</feature>
<evidence type="ECO:0000256" key="7">
    <source>
        <dbReference type="ARBA" id="ARBA00023177"/>
    </source>
</evidence>
<feature type="transmembrane region" description="Helical" evidence="8">
    <location>
        <begin position="380"/>
        <end position="406"/>
    </location>
</feature>
<reference evidence="10 11" key="1">
    <citation type="submission" date="2015-06" db="EMBL/GenBank/DDBJ databases">
        <title>Prevotella sp. 109, sp. nov., a novel member of the family Prevotellaceae isolated from human faeces.</title>
        <authorList>
            <person name="Shkoporov A.N."/>
            <person name="Chaplin A.V."/>
            <person name="Kafarskaia L.I."/>
            <person name="Efimov B.A."/>
        </authorList>
    </citation>
    <scope>NUCLEOTIDE SEQUENCE [LARGE SCALE GENOMIC DNA]</scope>
    <source>
        <strain evidence="10 11">109</strain>
    </source>
</reference>
<dbReference type="Proteomes" id="UP000036951">
    <property type="component" value="Unassembled WGS sequence"/>
</dbReference>
<dbReference type="InterPro" id="IPR002229">
    <property type="entry name" value="RhesusRHD"/>
</dbReference>
<feature type="transmembrane region" description="Helical" evidence="8">
    <location>
        <begin position="112"/>
        <end position="130"/>
    </location>
</feature>
<feature type="transmembrane region" description="Helical" evidence="8">
    <location>
        <begin position="315"/>
        <end position="336"/>
    </location>
</feature>
<dbReference type="InterPro" id="IPR018047">
    <property type="entry name" value="Ammonium_transpt_CS"/>
</dbReference>
<keyword evidence="11" id="KW-1185">Reference proteome</keyword>
<dbReference type="SUPFAM" id="SSF111352">
    <property type="entry name" value="Ammonium transporter"/>
    <property type="match status" value="1"/>
</dbReference>
<evidence type="ECO:0000256" key="1">
    <source>
        <dbReference type="ARBA" id="ARBA00004141"/>
    </source>
</evidence>
<evidence type="ECO:0000313" key="10">
    <source>
        <dbReference type="EMBL" id="KOO68720.1"/>
    </source>
</evidence>
<evidence type="ECO:0000256" key="2">
    <source>
        <dbReference type="ARBA" id="ARBA00005887"/>
    </source>
</evidence>
<gene>
    <name evidence="10" type="ORF">ACU52_06625</name>
</gene>
<feature type="domain" description="Ammonium transporter AmtB-like" evidence="9">
    <location>
        <begin position="26"/>
        <end position="433"/>
    </location>
</feature>
<feature type="transmembrane region" description="Helical" evidence="8">
    <location>
        <begin position="264"/>
        <end position="285"/>
    </location>
</feature>
<keyword evidence="3 8" id="KW-0813">Transport</keyword>
<dbReference type="PRINTS" id="PR00342">
    <property type="entry name" value="RHESUSRHD"/>
</dbReference>
<dbReference type="InterPro" id="IPR001905">
    <property type="entry name" value="Ammonium_transpt"/>
</dbReference>
<evidence type="ECO:0000256" key="4">
    <source>
        <dbReference type="ARBA" id="ARBA00022692"/>
    </source>
</evidence>
<keyword evidence="5 8" id="KW-1133">Transmembrane helix</keyword>
<dbReference type="Pfam" id="PF00909">
    <property type="entry name" value="Ammonium_transp"/>
    <property type="match status" value="1"/>
</dbReference>
<feature type="transmembrane region" description="Helical" evidence="8">
    <location>
        <begin position="26"/>
        <end position="45"/>
    </location>
</feature>
<comment type="subcellular location">
    <subcellularLocation>
        <location evidence="8">Cell membrane</location>
        <topology evidence="8">Multi-pass membrane protein</topology>
    </subcellularLocation>
    <subcellularLocation>
        <location evidence="1">Membrane</location>
        <topology evidence="1">Multi-pass membrane protein</topology>
    </subcellularLocation>
</comment>
<keyword evidence="4 8" id="KW-0812">Transmembrane</keyword>
<dbReference type="InterPro" id="IPR029020">
    <property type="entry name" value="Ammonium/urea_transptr"/>
</dbReference>
<protein>
    <recommendedName>
        <fullName evidence="8">Ammonium transporter</fullName>
    </recommendedName>
</protein>
<feature type="transmembrane region" description="Helical" evidence="8">
    <location>
        <begin position="348"/>
        <end position="368"/>
    </location>
</feature>
<dbReference type="EMBL" id="LFQU01000010">
    <property type="protein sequence ID" value="KOO68720.1"/>
    <property type="molecule type" value="Genomic_DNA"/>
</dbReference>
<dbReference type="NCBIfam" id="TIGR00836">
    <property type="entry name" value="amt"/>
    <property type="match status" value="1"/>
</dbReference>
<keyword evidence="7 8" id="KW-0924">Ammonia transport</keyword>
<dbReference type="PANTHER" id="PTHR11730">
    <property type="entry name" value="AMMONIUM TRANSPORTER"/>
    <property type="match status" value="1"/>
</dbReference>
<comment type="similarity">
    <text evidence="2 8">Belongs to the ammonia transporter channel (TC 1.A.11.2) family.</text>
</comment>
<feature type="transmembrane region" description="Helical" evidence="8">
    <location>
        <begin position="292"/>
        <end position="309"/>
    </location>
</feature>
<dbReference type="PROSITE" id="PS01219">
    <property type="entry name" value="AMMONIUM_TRANSP"/>
    <property type="match status" value="1"/>
</dbReference>
<feature type="transmembrane region" description="Helical" evidence="8">
    <location>
        <begin position="137"/>
        <end position="154"/>
    </location>
</feature>
<organism evidence="10 11">
    <name type="scientific">Xylanibacter rarus</name>
    <dbReference type="NCBI Taxonomy" id="1676614"/>
    <lineage>
        <taxon>Bacteria</taxon>
        <taxon>Pseudomonadati</taxon>
        <taxon>Bacteroidota</taxon>
        <taxon>Bacteroidia</taxon>
        <taxon>Bacteroidales</taxon>
        <taxon>Prevotellaceae</taxon>
        <taxon>Xylanibacter</taxon>
    </lineage>
</organism>
<dbReference type="AlphaFoldDB" id="A0A8E1UQB1"/>
<dbReference type="GO" id="GO:0097272">
    <property type="term" value="P:ammonium homeostasis"/>
    <property type="evidence" value="ECO:0007669"/>
    <property type="project" value="TreeGrafter"/>
</dbReference>
<name>A0A8E1UQB1_9BACT</name>
<keyword evidence="6 8" id="KW-0472">Membrane</keyword>
<dbReference type="GO" id="GO:0008519">
    <property type="term" value="F:ammonium channel activity"/>
    <property type="evidence" value="ECO:0007669"/>
    <property type="project" value="InterPro"/>
</dbReference>
<feature type="transmembrane region" description="Helical" evidence="8">
    <location>
        <begin position="185"/>
        <end position="206"/>
    </location>
</feature>
<feature type="transmembrane region" description="Helical" evidence="8">
    <location>
        <begin position="66"/>
        <end position="92"/>
    </location>
</feature>
<comment type="caution">
    <text evidence="10">The sequence shown here is derived from an EMBL/GenBank/DDBJ whole genome shotgun (WGS) entry which is preliminary data.</text>
</comment>
<proteinExistence type="inferred from homology"/>
<evidence type="ECO:0000256" key="5">
    <source>
        <dbReference type="ARBA" id="ARBA00022989"/>
    </source>
</evidence>
<sequence length="434" mass="46504">MFIKVKLFAFKVFRIMTDLTIGLNTVWMLLAAMLVFFMQPGFAFCEAGFTRSKNTVNILFKNFVDFMVGSLLFWFVGFGFMFGSGGEGFIGAPNFCDLSFYTHPAGLPTEGFLMFQTVFCATSATIVSGAMAERTKFSMYVIYSILISLIIYPVEGHWTWGGGWLMDGSGDSFMMRTFGHSFHDFAGSAVVHSVGGVLAFTGAFILGPRIGKYDKNNKSKAIPGHNLTLAALGVFILWFGWFGFNPGSQLAVATAADRTAVSHVFLTTNLAAVAGGIATMCVSWIKYGKPSFSLTLNGILAGLVGITAGCDIVSPAGAVVIGLVCGTVLVFAIEFIDTRLHIDDPVGASSVHGVCGILGTLMTGLLAVDRGLMYSGDLSLLGAQCMGIICIDTWAAASGCLMFYAIKKIAGLRVDKRVEEEGLDIYEHGESAYN</sequence>
<accession>A0A8E1UQB1</accession>
<evidence type="ECO:0000259" key="9">
    <source>
        <dbReference type="Pfam" id="PF00909"/>
    </source>
</evidence>
<dbReference type="GO" id="GO:0005886">
    <property type="term" value="C:plasma membrane"/>
    <property type="evidence" value="ECO:0007669"/>
    <property type="project" value="UniProtKB-SubCell"/>
</dbReference>
<evidence type="ECO:0000313" key="11">
    <source>
        <dbReference type="Proteomes" id="UP000036951"/>
    </source>
</evidence>
<dbReference type="PANTHER" id="PTHR11730:SF89">
    <property type="entry name" value="AMMONIUM TRANSPORTER SLL0108-RELATED"/>
    <property type="match status" value="1"/>
</dbReference>
<dbReference type="InterPro" id="IPR024041">
    <property type="entry name" value="NH4_transpt_AmtB-like_dom"/>
</dbReference>